<dbReference type="Gene3D" id="3.20.20.80">
    <property type="entry name" value="Glycosidases"/>
    <property type="match status" value="1"/>
</dbReference>
<dbReference type="RefSeq" id="WP_184309666.1">
    <property type="nucleotide sequence ID" value="NZ_JACHXU010000036.1"/>
</dbReference>
<keyword evidence="2" id="KW-1185">Reference proteome</keyword>
<dbReference type="SUPFAM" id="SSF51445">
    <property type="entry name" value="(Trans)glycosidases"/>
    <property type="match status" value="1"/>
</dbReference>
<dbReference type="AlphaFoldDB" id="A0A7W5E6X6"/>
<evidence type="ECO:0008006" key="3">
    <source>
        <dbReference type="Google" id="ProtNLM"/>
    </source>
</evidence>
<evidence type="ECO:0000313" key="2">
    <source>
        <dbReference type="Proteomes" id="UP000536179"/>
    </source>
</evidence>
<name>A0A7W5E6X6_9BACT</name>
<comment type="caution">
    <text evidence="1">The sequence shown here is derived from an EMBL/GenBank/DDBJ whole genome shotgun (WGS) entry which is preliminary data.</text>
</comment>
<reference evidence="1 2" key="1">
    <citation type="submission" date="2020-08" db="EMBL/GenBank/DDBJ databases">
        <title>Genomic Encyclopedia of Type Strains, Phase III (KMG-III): the genomes of soil and plant-associated and newly described type strains.</title>
        <authorList>
            <person name="Whitman W."/>
        </authorList>
    </citation>
    <scope>NUCLEOTIDE SEQUENCE [LARGE SCALE GENOMIC DNA]</scope>
    <source>
        <strain evidence="1 2">CECT 8075</strain>
    </source>
</reference>
<organism evidence="1 2">
    <name type="scientific">Aporhodopirellula rubra</name>
    <dbReference type="NCBI Taxonomy" id="980271"/>
    <lineage>
        <taxon>Bacteria</taxon>
        <taxon>Pseudomonadati</taxon>
        <taxon>Planctomycetota</taxon>
        <taxon>Planctomycetia</taxon>
        <taxon>Pirellulales</taxon>
        <taxon>Pirellulaceae</taxon>
        <taxon>Aporhodopirellula</taxon>
    </lineage>
</organism>
<evidence type="ECO:0000313" key="1">
    <source>
        <dbReference type="EMBL" id="MBB3210392.1"/>
    </source>
</evidence>
<accession>A0A7W5E6X6</accession>
<sequence>MMAIVRVPGSIFAFIVMALPLVASDRVLVDMSSNAAFETSKAAGSKLSLVTNETGPALRAVLGTTHQWPGVSFLFERGIDASTHGQLTFQMKNSGESSLRVRCRIDSRPKGSDESASLTRLHDVSLEPGKSKEVRIPLIPHIEYEGISPKDFFGMRGIPFFSKESMHLENITQILFFVVQDHEPHAFEVGTIRLVGKPSTPSSKPIPEKVFPFIDEFGQFKHRDWPGKTHSLEELVESVETETRTLAATSPPDSWDRFGGWKDGPQLEATGWFRTAKHDGRWTLVDPDGRLFFSLGIDGVDFEPGTILDERHHWFENVPPDNAANSEFYFPWKPDLERSYFYNKSVRAFSFHRYNVMRKYGADWKNRFAEVCTKRLPAWGINTLGNWTSPHIYAMGKLPYVAYVRPKSKTVQGSSGHWGKFKDVFDSSFETSIHNQLQGQALAGTVNDPMCIGYFVDNELSFGDETAMSVASLTSPADQNAKRELVSDLKEKYGVITALNKAWNTNHASWGALLDHEDAPDGKGARSDLVAFNTKFVRTYFSTVRRVVKEIAPNHLYLGCRYGSSAPIIPMVMQANAEFADVVSFNVYSRFLSDKLARLEKAGDKPYIIGEFHFGALDRGMFDTGLVQVADQKERAEAFRQFVTDCVKHPNIAGCHWFQFCDSPTTARPWDHENYQIGFTDTCDTPYAELIEASRKVGESLYQEPSD</sequence>
<gene>
    <name evidence="1" type="ORF">FHS27_006239</name>
</gene>
<protein>
    <recommendedName>
        <fullName evidence="3">Beta-agarase</fullName>
    </recommendedName>
</protein>
<dbReference type="Gene3D" id="2.60.120.430">
    <property type="entry name" value="Galactose-binding lectin"/>
    <property type="match status" value="1"/>
</dbReference>
<dbReference type="InterPro" id="IPR017853">
    <property type="entry name" value="GH"/>
</dbReference>
<proteinExistence type="predicted"/>
<dbReference type="Proteomes" id="UP000536179">
    <property type="component" value="Unassembled WGS sequence"/>
</dbReference>
<dbReference type="EMBL" id="JACHXU010000036">
    <property type="protein sequence ID" value="MBB3210392.1"/>
    <property type="molecule type" value="Genomic_DNA"/>
</dbReference>